<dbReference type="EMBL" id="UINC01231250">
    <property type="protein sequence ID" value="SVE63703.1"/>
    <property type="molecule type" value="Genomic_DNA"/>
</dbReference>
<dbReference type="GO" id="GO:0004222">
    <property type="term" value="F:metalloendopeptidase activity"/>
    <property type="evidence" value="ECO:0007669"/>
    <property type="project" value="TreeGrafter"/>
</dbReference>
<dbReference type="InterPro" id="IPR011249">
    <property type="entry name" value="Metalloenz_LuxS/M16"/>
</dbReference>
<dbReference type="AlphaFoldDB" id="A0A383F4V3"/>
<dbReference type="Gene3D" id="3.30.830.10">
    <property type="entry name" value="Metalloenzyme, LuxS/M16 peptidase-like"/>
    <property type="match status" value="2"/>
</dbReference>
<dbReference type="SUPFAM" id="SSF63411">
    <property type="entry name" value="LuxS/MPP-like metallohydrolase"/>
    <property type="match status" value="2"/>
</dbReference>
<dbReference type="PANTHER" id="PTHR43690:SF18">
    <property type="entry name" value="INSULIN-DEGRADING ENZYME-RELATED"/>
    <property type="match status" value="1"/>
</dbReference>
<dbReference type="GO" id="GO:0005739">
    <property type="term" value="C:mitochondrion"/>
    <property type="evidence" value="ECO:0007669"/>
    <property type="project" value="TreeGrafter"/>
</dbReference>
<keyword evidence="1" id="KW-0479">Metal-binding</keyword>
<feature type="domain" description="Peptidase M16 middle/third" evidence="2">
    <location>
        <begin position="2"/>
        <end position="227"/>
    </location>
</feature>
<dbReference type="GO" id="GO:0046872">
    <property type="term" value="F:metal ion binding"/>
    <property type="evidence" value="ECO:0007669"/>
    <property type="project" value="UniProtKB-KW"/>
</dbReference>
<name>A0A383F4V3_9ZZZZ</name>
<protein>
    <recommendedName>
        <fullName evidence="2">Peptidase M16 middle/third domain-containing protein</fullName>
    </recommendedName>
</protein>
<evidence type="ECO:0000256" key="1">
    <source>
        <dbReference type="ARBA" id="ARBA00022723"/>
    </source>
</evidence>
<gene>
    <name evidence="3" type="ORF">METZ01_LOCUS516557</name>
</gene>
<dbReference type="InterPro" id="IPR032632">
    <property type="entry name" value="Peptidase_M16_M"/>
</dbReference>
<dbReference type="GO" id="GO:0051603">
    <property type="term" value="P:proteolysis involved in protein catabolic process"/>
    <property type="evidence" value="ECO:0007669"/>
    <property type="project" value="TreeGrafter"/>
</dbReference>
<dbReference type="GO" id="GO:0005829">
    <property type="term" value="C:cytosol"/>
    <property type="evidence" value="ECO:0007669"/>
    <property type="project" value="TreeGrafter"/>
</dbReference>
<accession>A0A383F4V3</accession>
<proteinExistence type="predicted"/>
<evidence type="ECO:0000313" key="3">
    <source>
        <dbReference type="EMBL" id="SVE63703.1"/>
    </source>
</evidence>
<organism evidence="3">
    <name type="scientific">marine metagenome</name>
    <dbReference type="NCBI Taxonomy" id="408172"/>
    <lineage>
        <taxon>unclassified sequences</taxon>
        <taxon>metagenomes</taxon>
        <taxon>ecological metagenomes</taxon>
    </lineage>
</organism>
<feature type="non-terminal residue" evidence="3">
    <location>
        <position position="228"/>
    </location>
</feature>
<sequence length="228" mass="26179">MLRKYDPIVAKALLDTLVPENSLVILMANTLETDRTEKFYGTEYSLIQVGGDSFDQLRNPPKVEGIVYPAKNEFIPYGLTLTDEEPHLVWHDEIGKVWFKFDNRFKQPKTFLKLRIETPRVYDTVEHVMLAKLYTAAVNEGLNELVYPIQLSGLSYSLGLEKKGVNLSIGGYSERISDLLRLVSRNLLEVNIEKEKFENLKEAMVRGLQNNKLGKAYARGGYYSRLLW</sequence>
<dbReference type="GO" id="GO:0043171">
    <property type="term" value="P:peptide catabolic process"/>
    <property type="evidence" value="ECO:0007669"/>
    <property type="project" value="TreeGrafter"/>
</dbReference>
<dbReference type="PANTHER" id="PTHR43690">
    <property type="entry name" value="NARDILYSIN"/>
    <property type="match status" value="1"/>
</dbReference>
<evidence type="ECO:0000259" key="2">
    <source>
        <dbReference type="Pfam" id="PF16187"/>
    </source>
</evidence>
<dbReference type="InterPro" id="IPR050626">
    <property type="entry name" value="Peptidase_M16"/>
</dbReference>
<dbReference type="Pfam" id="PF16187">
    <property type="entry name" value="Peptidase_M16_M"/>
    <property type="match status" value="1"/>
</dbReference>
<reference evidence="3" key="1">
    <citation type="submission" date="2018-05" db="EMBL/GenBank/DDBJ databases">
        <authorList>
            <person name="Lanie J.A."/>
            <person name="Ng W.-L."/>
            <person name="Kazmierczak K.M."/>
            <person name="Andrzejewski T.M."/>
            <person name="Davidsen T.M."/>
            <person name="Wayne K.J."/>
            <person name="Tettelin H."/>
            <person name="Glass J.I."/>
            <person name="Rusch D."/>
            <person name="Podicherti R."/>
            <person name="Tsui H.-C.T."/>
            <person name="Winkler M.E."/>
        </authorList>
    </citation>
    <scope>NUCLEOTIDE SEQUENCE</scope>
</reference>